<dbReference type="RefSeq" id="WP_183278798.1">
    <property type="nucleotide sequence ID" value="NZ_BLZR01000001.1"/>
</dbReference>
<dbReference type="EMBL" id="BLZR01000001">
    <property type="protein sequence ID" value="GFP77427.1"/>
    <property type="molecule type" value="Genomic_DNA"/>
</dbReference>
<evidence type="ECO:0000313" key="2">
    <source>
        <dbReference type="Proteomes" id="UP000580568"/>
    </source>
</evidence>
<name>A0A6V8SJR6_9CLOT</name>
<gene>
    <name evidence="1" type="ORF">bsdtw1_03555</name>
</gene>
<sequence>MKSPSTYLEWVHCFDLAKEGTHDEEVLSSIKNGSIDLTGGVGGRIASQLNDVIQIRLKRASDKFDRSLSFSGGDMNMLTNSLILLRKEFKFLIGLVQIPGMPESDVKMFIDIIKKQADLMQQSLETTSKSDRTGMLSSIIRRNRINNLGEI</sequence>
<reference evidence="1 2" key="1">
    <citation type="submission" date="2020-07" db="EMBL/GenBank/DDBJ databases">
        <title>A new beta-1,3-glucan-decomposing anaerobic bacterium isolated from anoxic soil subjected to biological soil disinfestation.</title>
        <authorList>
            <person name="Ueki A."/>
            <person name="Tonouchi A."/>
        </authorList>
    </citation>
    <scope>NUCLEOTIDE SEQUENCE [LARGE SCALE GENOMIC DNA]</scope>
    <source>
        <strain evidence="1 2">TW1</strain>
    </source>
</reference>
<dbReference type="AlphaFoldDB" id="A0A6V8SJR6"/>
<proteinExistence type="predicted"/>
<keyword evidence="2" id="KW-1185">Reference proteome</keyword>
<dbReference type="Proteomes" id="UP000580568">
    <property type="component" value="Unassembled WGS sequence"/>
</dbReference>
<evidence type="ECO:0000313" key="1">
    <source>
        <dbReference type="EMBL" id="GFP77427.1"/>
    </source>
</evidence>
<organism evidence="1 2">
    <name type="scientific">Clostridium fungisolvens</name>
    <dbReference type="NCBI Taxonomy" id="1604897"/>
    <lineage>
        <taxon>Bacteria</taxon>
        <taxon>Bacillati</taxon>
        <taxon>Bacillota</taxon>
        <taxon>Clostridia</taxon>
        <taxon>Eubacteriales</taxon>
        <taxon>Clostridiaceae</taxon>
        <taxon>Clostridium</taxon>
    </lineage>
</organism>
<accession>A0A6V8SJR6</accession>
<comment type="caution">
    <text evidence="1">The sequence shown here is derived from an EMBL/GenBank/DDBJ whole genome shotgun (WGS) entry which is preliminary data.</text>
</comment>
<protein>
    <submittedName>
        <fullName evidence="1">Uncharacterized protein</fullName>
    </submittedName>
</protein>